<proteinExistence type="predicted"/>
<reference evidence="3" key="1">
    <citation type="submission" date="2016-10" db="EMBL/GenBank/DDBJ databases">
        <authorList>
            <person name="Varghese N."/>
            <person name="Submissions S."/>
        </authorList>
    </citation>
    <scope>NUCLEOTIDE SEQUENCE [LARGE SCALE GENOMIC DNA]</scope>
    <source>
        <strain evidence="3">CGMCC 1.9227</strain>
    </source>
</reference>
<keyword evidence="3" id="KW-1185">Reference proteome</keyword>
<dbReference type="PANTHER" id="PTHR12526:SF630">
    <property type="entry name" value="GLYCOSYLTRANSFERASE"/>
    <property type="match status" value="1"/>
</dbReference>
<keyword evidence="2" id="KW-0808">Transferase</keyword>
<dbReference type="InterPro" id="IPR001296">
    <property type="entry name" value="Glyco_trans_1"/>
</dbReference>
<evidence type="ECO:0000313" key="2">
    <source>
        <dbReference type="EMBL" id="SFF15787.1"/>
    </source>
</evidence>
<dbReference type="Gene3D" id="3.40.50.2000">
    <property type="entry name" value="Glycogen Phosphorylase B"/>
    <property type="match status" value="2"/>
</dbReference>
<protein>
    <submittedName>
        <fullName evidence="2">Glycosyltransferase involved in cell wall bisynthesis</fullName>
    </submittedName>
</protein>
<gene>
    <name evidence="2" type="ORF">SAMN04488131_11028</name>
</gene>
<dbReference type="AlphaFoldDB" id="A0A1I2GFY3"/>
<dbReference type="GO" id="GO:0016757">
    <property type="term" value="F:glycosyltransferase activity"/>
    <property type="evidence" value="ECO:0007669"/>
    <property type="project" value="InterPro"/>
</dbReference>
<dbReference type="Proteomes" id="UP000198596">
    <property type="component" value="Unassembled WGS sequence"/>
</dbReference>
<accession>A0A1I2GFY3</accession>
<dbReference type="SUPFAM" id="SSF53756">
    <property type="entry name" value="UDP-Glycosyltransferase/glycogen phosphorylase"/>
    <property type="match status" value="1"/>
</dbReference>
<name>A0A1I2GFY3_9FLAO</name>
<evidence type="ECO:0000313" key="3">
    <source>
        <dbReference type="Proteomes" id="UP000198596"/>
    </source>
</evidence>
<evidence type="ECO:0000259" key="1">
    <source>
        <dbReference type="Pfam" id="PF00534"/>
    </source>
</evidence>
<feature type="domain" description="Glycosyl transferase family 1" evidence="1">
    <location>
        <begin position="263"/>
        <end position="349"/>
    </location>
</feature>
<dbReference type="EMBL" id="FONQ01000010">
    <property type="protein sequence ID" value="SFF15787.1"/>
    <property type="molecule type" value="Genomic_DNA"/>
</dbReference>
<sequence>MKILMVSMASLHFFKWAEQLENAGHEVYWFDVIDSKQKVSKISWINQIVDWRLRWNYPGRYFMKNKFPRLYDFVQKFNERNTAIIFEHKLLEIEPDVVHSFEMQISCLPILSVMEKYNSVNWVFSSWGSDMFFTQQLQISDFLRNRTLKRINYLITDCFRDFEIAKKNGFTNQFLGVFPGNGGIYFEDRIMLPVSLRKIILIKGYNNCIGKGINIIKALTKELLVLMKNHEIIVFGADHEIQDYINNQDRFKEANIRINLRSDFIENNALLKMMGESYIYIGNSMSDGLPNSMIEAMGMGAFPIQSNPGNVTEELIIDGYNGLLIQDALNYKDIERLIKKALLDPAMIEKAFEHNTKVIKERYDRDKNKIEIIKLYESISKI</sequence>
<organism evidence="2 3">
    <name type="scientific">Flavobacterium xueshanense</name>
    <dbReference type="NCBI Taxonomy" id="935223"/>
    <lineage>
        <taxon>Bacteria</taxon>
        <taxon>Pseudomonadati</taxon>
        <taxon>Bacteroidota</taxon>
        <taxon>Flavobacteriia</taxon>
        <taxon>Flavobacteriales</taxon>
        <taxon>Flavobacteriaceae</taxon>
        <taxon>Flavobacterium</taxon>
    </lineage>
</organism>
<dbReference type="Pfam" id="PF00534">
    <property type="entry name" value="Glycos_transf_1"/>
    <property type="match status" value="1"/>
</dbReference>
<dbReference type="STRING" id="935223.SAMN04488131_11028"/>
<dbReference type="PANTHER" id="PTHR12526">
    <property type="entry name" value="GLYCOSYLTRANSFERASE"/>
    <property type="match status" value="1"/>
</dbReference>